<dbReference type="GO" id="GO:0004519">
    <property type="term" value="F:endonuclease activity"/>
    <property type="evidence" value="ECO:0007669"/>
    <property type="project" value="InterPro"/>
</dbReference>
<feature type="binding site" evidence="6">
    <location>
        <position position="255"/>
    </location>
    <ligand>
        <name>Mg(2+)</name>
        <dbReference type="ChEBI" id="CHEBI:18420"/>
        <label>1</label>
    </ligand>
</feature>
<dbReference type="PROSITE" id="PS00726">
    <property type="entry name" value="AP_NUCLEASE_F1_1"/>
    <property type="match status" value="1"/>
</dbReference>
<comment type="similarity">
    <text evidence="1">Belongs to the DNA repair enzymes AP/ExoA family.</text>
</comment>
<evidence type="ECO:0000256" key="4">
    <source>
        <dbReference type="ARBA" id="ARBA00022842"/>
    </source>
</evidence>
<keyword evidence="10" id="KW-1185">Reference proteome</keyword>
<evidence type="ECO:0000256" key="3">
    <source>
        <dbReference type="ARBA" id="ARBA00022801"/>
    </source>
</evidence>
<dbReference type="GO" id="GO:0008311">
    <property type="term" value="F:double-stranded DNA 3'-5' DNA exonuclease activity"/>
    <property type="evidence" value="ECO:0007669"/>
    <property type="project" value="InterPro"/>
</dbReference>
<evidence type="ECO:0000259" key="8">
    <source>
        <dbReference type="Pfam" id="PF03372"/>
    </source>
</evidence>
<accession>A0A395LIW8</accession>
<feature type="active site" description="Proton acceptor" evidence="5">
    <location>
        <position position="256"/>
    </location>
</feature>
<dbReference type="PROSITE" id="PS51435">
    <property type="entry name" value="AP_NUCLEASE_F1_4"/>
    <property type="match status" value="1"/>
</dbReference>
<feature type="binding site" evidence="6">
    <location>
        <position position="8"/>
    </location>
    <ligand>
        <name>Mg(2+)</name>
        <dbReference type="ChEBI" id="CHEBI:18420"/>
        <label>1</label>
    </ligand>
</feature>
<name>A0A395LIW8_9SPHN</name>
<reference evidence="9 10" key="1">
    <citation type="submission" date="2018-07" db="EMBL/GenBank/DDBJ databases">
        <title>Erythrobacter nanhaiensis sp. nov., a novel member of the genus Erythrobacter isolated from the South China Sea.</title>
        <authorList>
            <person name="Chen X."/>
            <person name="Liu J."/>
        </authorList>
    </citation>
    <scope>NUCLEOTIDE SEQUENCE [LARGE SCALE GENOMIC DNA]</scope>
    <source>
        <strain evidence="9 10">S-5</strain>
    </source>
</reference>
<organism evidence="9 10">
    <name type="scientific">Alteriqipengyuania lutimaris</name>
    <dbReference type="NCBI Taxonomy" id="1538146"/>
    <lineage>
        <taxon>Bacteria</taxon>
        <taxon>Pseudomonadati</taxon>
        <taxon>Pseudomonadota</taxon>
        <taxon>Alphaproteobacteria</taxon>
        <taxon>Sphingomonadales</taxon>
        <taxon>Erythrobacteraceae</taxon>
        <taxon>Alteriqipengyuania</taxon>
    </lineage>
</organism>
<feature type="active site" evidence="5">
    <location>
        <position position="110"/>
    </location>
</feature>
<keyword evidence="3" id="KW-0378">Hydrolase</keyword>
<dbReference type="InterPro" id="IPR037493">
    <property type="entry name" value="ExoIII-like"/>
</dbReference>
<evidence type="ECO:0000313" key="10">
    <source>
        <dbReference type="Proteomes" id="UP000254101"/>
    </source>
</evidence>
<comment type="cofactor">
    <cofactor evidence="6">
        <name>Mg(2+)</name>
        <dbReference type="ChEBI" id="CHEBI:18420"/>
    </cofactor>
    <cofactor evidence="6">
        <name>Mn(2+)</name>
        <dbReference type="ChEBI" id="CHEBI:29035"/>
    </cofactor>
    <text evidence="6">Probably binds two magnesium or manganese ions per subunit.</text>
</comment>
<dbReference type="Gene3D" id="3.60.10.10">
    <property type="entry name" value="Endonuclease/exonuclease/phosphatase"/>
    <property type="match status" value="1"/>
</dbReference>
<dbReference type="OrthoDB" id="9803914at2"/>
<evidence type="ECO:0000256" key="1">
    <source>
        <dbReference type="ARBA" id="ARBA00007092"/>
    </source>
</evidence>
<feature type="site" description="Important for catalytic activity" evidence="7">
    <location>
        <position position="226"/>
    </location>
</feature>
<dbReference type="InterPro" id="IPR036691">
    <property type="entry name" value="Endo/exonu/phosph_ase_sf"/>
</dbReference>
<feature type="binding site" evidence="6">
    <location>
        <position position="35"/>
    </location>
    <ligand>
        <name>Mg(2+)</name>
        <dbReference type="ChEBI" id="CHEBI:18420"/>
        <label>1</label>
    </ligand>
</feature>
<dbReference type="GO" id="GO:0003677">
    <property type="term" value="F:DNA binding"/>
    <property type="evidence" value="ECO:0007669"/>
    <property type="project" value="InterPro"/>
</dbReference>
<evidence type="ECO:0000313" key="9">
    <source>
        <dbReference type="EMBL" id="RDS76903.1"/>
    </source>
</evidence>
<dbReference type="Proteomes" id="UP000254101">
    <property type="component" value="Unassembled WGS sequence"/>
</dbReference>
<dbReference type="Pfam" id="PF03372">
    <property type="entry name" value="Exo_endo_phos"/>
    <property type="match status" value="1"/>
</dbReference>
<keyword evidence="4 6" id="KW-0460">Magnesium</keyword>
<gene>
    <name evidence="9" type="ORF">DL238_04305</name>
</gene>
<dbReference type="NCBIfam" id="TIGR00633">
    <property type="entry name" value="xth"/>
    <property type="match status" value="1"/>
</dbReference>
<evidence type="ECO:0000256" key="2">
    <source>
        <dbReference type="ARBA" id="ARBA00022723"/>
    </source>
</evidence>
<dbReference type="InterPro" id="IPR005135">
    <property type="entry name" value="Endo/exonuclease/phosphatase"/>
</dbReference>
<dbReference type="SUPFAM" id="SSF56219">
    <property type="entry name" value="DNase I-like"/>
    <property type="match status" value="1"/>
</dbReference>
<comment type="caution">
    <text evidence="9">The sequence shown here is derived from an EMBL/GenBank/DDBJ whole genome shotgun (WGS) entry which is preliminary data.</text>
</comment>
<feature type="binding site" evidence="6">
    <location>
        <position position="256"/>
    </location>
    <ligand>
        <name>Mg(2+)</name>
        <dbReference type="ChEBI" id="CHEBI:18420"/>
        <label>1</label>
    </ligand>
</feature>
<feature type="binding site" evidence="6">
    <location>
        <position position="152"/>
    </location>
    <ligand>
        <name>Mg(2+)</name>
        <dbReference type="ChEBI" id="CHEBI:18420"/>
        <label>1</label>
    </ligand>
</feature>
<dbReference type="GO" id="GO:0046872">
    <property type="term" value="F:metal ion binding"/>
    <property type="evidence" value="ECO:0007669"/>
    <property type="project" value="UniProtKB-KW"/>
</dbReference>
<feature type="site" description="Interaction with DNA substrate" evidence="7">
    <location>
        <position position="256"/>
    </location>
</feature>
<feature type="active site" description="Proton donor/acceptor" evidence="5">
    <location>
        <position position="152"/>
    </location>
</feature>
<dbReference type="EMBL" id="QRBB01000001">
    <property type="protein sequence ID" value="RDS76903.1"/>
    <property type="molecule type" value="Genomic_DNA"/>
</dbReference>
<dbReference type="InterPro" id="IPR020847">
    <property type="entry name" value="AP_endonuclease_F1_BS"/>
</dbReference>
<protein>
    <submittedName>
        <fullName evidence="9">Exodeoxyribonuclease III</fullName>
    </submittedName>
</protein>
<dbReference type="InterPro" id="IPR004808">
    <property type="entry name" value="AP_endonuc_1"/>
</dbReference>
<feature type="site" description="Transition state stabilizer" evidence="7">
    <location>
        <position position="154"/>
    </location>
</feature>
<evidence type="ECO:0000256" key="7">
    <source>
        <dbReference type="PIRSR" id="PIRSR604808-3"/>
    </source>
</evidence>
<feature type="binding site" evidence="6">
    <location>
        <position position="154"/>
    </location>
    <ligand>
        <name>Mg(2+)</name>
        <dbReference type="ChEBI" id="CHEBI:18420"/>
        <label>1</label>
    </ligand>
</feature>
<dbReference type="GO" id="GO:0006281">
    <property type="term" value="P:DNA repair"/>
    <property type="evidence" value="ECO:0007669"/>
    <property type="project" value="InterPro"/>
</dbReference>
<keyword evidence="6" id="KW-0464">Manganese</keyword>
<evidence type="ECO:0000256" key="6">
    <source>
        <dbReference type="PIRSR" id="PIRSR604808-2"/>
    </source>
</evidence>
<evidence type="ECO:0000256" key="5">
    <source>
        <dbReference type="PIRSR" id="PIRSR604808-1"/>
    </source>
</evidence>
<feature type="domain" description="Endonuclease/exonuclease/phosphatase" evidence="8">
    <location>
        <begin position="6"/>
        <end position="256"/>
    </location>
</feature>
<dbReference type="PANTHER" id="PTHR43250:SF2">
    <property type="entry name" value="EXODEOXYRIBONUCLEASE III"/>
    <property type="match status" value="1"/>
</dbReference>
<dbReference type="RefSeq" id="WP_115491127.1">
    <property type="nucleotide sequence ID" value="NZ_JACHWW010000001.1"/>
</dbReference>
<dbReference type="CDD" id="cd09086">
    <property type="entry name" value="ExoIII-like_AP-endo"/>
    <property type="match status" value="1"/>
</dbReference>
<dbReference type="AlphaFoldDB" id="A0A395LIW8"/>
<proteinExistence type="inferred from homology"/>
<dbReference type="PANTHER" id="PTHR43250">
    <property type="entry name" value="EXODEOXYRIBONUCLEASE III"/>
    <property type="match status" value="1"/>
</dbReference>
<keyword evidence="2 6" id="KW-0479">Metal-binding</keyword>
<sequence length="265" mass="30464">MVSVTTWNINSVRLRMPLVEQFLTAHAPDVLCLQEIKCVEEAFPAKAFRELGYEHIAIHGQKGYHGVATVSRLPFEEISRYDWQDNGEARHVGVRLTDPAHQGMVIENVYVPAGGDVPDRNVNPKFGQKLDFLERMAQWADKVDQPTLIVGDFNIAPLESDVWSHKQLLKVVSHTPIEVEALQRFMDAHGWTDIGREHVPAPQRYYSWWSYRNPNWQTNDKGRRLDHMWASPELAKQATGHTILEEARNWERPSDHVPLTTEFAL</sequence>